<protein>
    <recommendedName>
        <fullName evidence="5">Glutathione S-transferase kappa 1</fullName>
        <ecNumber evidence="2">2.5.1.18</ecNumber>
    </recommendedName>
    <alternativeName>
        <fullName evidence="6">GST class-kappa</fullName>
    </alternativeName>
</protein>
<comment type="catalytic activity">
    <reaction evidence="4">
        <text>RX + glutathione = an S-substituted glutathione + a halide anion + H(+)</text>
        <dbReference type="Rhea" id="RHEA:16437"/>
        <dbReference type="ChEBI" id="CHEBI:15378"/>
        <dbReference type="ChEBI" id="CHEBI:16042"/>
        <dbReference type="ChEBI" id="CHEBI:17792"/>
        <dbReference type="ChEBI" id="CHEBI:57925"/>
        <dbReference type="ChEBI" id="CHEBI:90779"/>
        <dbReference type="EC" id="2.5.1.18"/>
    </reaction>
</comment>
<comment type="caution">
    <text evidence="8">The sequence shown here is derived from an EMBL/GenBank/DDBJ whole genome shotgun (WGS) entry which is preliminary data.</text>
</comment>
<organism evidence="8 9">
    <name type="scientific">Mycena citricolor</name>
    <dbReference type="NCBI Taxonomy" id="2018698"/>
    <lineage>
        <taxon>Eukaryota</taxon>
        <taxon>Fungi</taxon>
        <taxon>Dikarya</taxon>
        <taxon>Basidiomycota</taxon>
        <taxon>Agaricomycotina</taxon>
        <taxon>Agaricomycetes</taxon>
        <taxon>Agaricomycetidae</taxon>
        <taxon>Agaricales</taxon>
        <taxon>Marasmiineae</taxon>
        <taxon>Mycenaceae</taxon>
        <taxon>Mycena</taxon>
    </lineage>
</organism>
<proteinExistence type="inferred from homology"/>
<evidence type="ECO:0000256" key="6">
    <source>
        <dbReference type="ARBA" id="ARBA00083519"/>
    </source>
</evidence>
<dbReference type="GO" id="GO:0005777">
    <property type="term" value="C:peroxisome"/>
    <property type="evidence" value="ECO:0007669"/>
    <property type="project" value="TreeGrafter"/>
</dbReference>
<dbReference type="GO" id="GO:0004364">
    <property type="term" value="F:glutathione transferase activity"/>
    <property type="evidence" value="ECO:0007669"/>
    <property type="project" value="UniProtKB-EC"/>
</dbReference>
<dbReference type="GO" id="GO:0006749">
    <property type="term" value="P:glutathione metabolic process"/>
    <property type="evidence" value="ECO:0007669"/>
    <property type="project" value="TreeGrafter"/>
</dbReference>
<gene>
    <name evidence="8" type="ORF">MYCIT1_LOCUS7527</name>
</gene>
<sequence length="242" mass="27066">MPSHIDCYLDCGAPFFCPDQHPLQRPPASLYSFFAFLHLCKIRPQLASHGVSFECVASVVVLIQSLSGNEPPWTLPAKAAYMELDIARTARYHGVSGVAQPAFFPASTVMAQRILCYVKATFPQPAFEQTLLSFFRSLWVLPHADISKPDVVRGVLDELNLYSDAQVDAILTAPAQKEWKDCLTSNTRRVVELGAFGAPWMWVQDGNGKEEPFFGSDRFHFIWEFLGLPWQESGLLTPTSKL</sequence>
<dbReference type="SUPFAM" id="SSF52833">
    <property type="entry name" value="Thioredoxin-like"/>
    <property type="match status" value="1"/>
</dbReference>
<evidence type="ECO:0000256" key="3">
    <source>
        <dbReference type="ARBA" id="ARBA00022679"/>
    </source>
</evidence>
<dbReference type="GO" id="GO:0004602">
    <property type="term" value="F:glutathione peroxidase activity"/>
    <property type="evidence" value="ECO:0007669"/>
    <property type="project" value="TreeGrafter"/>
</dbReference>
<dbReference type="EC" id="2.5.1.18" evidence="2"/>
<dbReference type="InterPro" id="IPR036249">
    <property type="entry name" value="Thioredoxin-like_sf"/>
</dbReference>
<evidence type="ECO:0000256" key="5">
    <source>
        <dbReference type="ARBA" id="ARBA00073833"/>
    </source>
</evidence>
<evidence type="ECO:0000256" key="2">
    <source>
        <dbReference type="ARBA" id="ARBA00012452"/>
    </source>
</evidence>
<dbReference type="InterPro" id="IPR001853">
    <property type="entry name" value="DSBA-like_thioredoxin_dom"/>
</dbReference>
<evidence type="ECO:0000313" key="9">
    <source>
        <dbReference type="Proteomes" id="UP001295794"/>
    </source>
</evidence>
<dbReference type="EMBL" id="CAVNYO010000105">
    <property type="protein sequence ID" value="CAK5266048.1"/>
    <property type="molecule type" value="Genomic_DNA"/>
</dbReference>
<evidence type="ECO:0000256" key="4">
    <source>
        <dbReference type="ARBA" id="ARBA00047960"/>
    </source>
</evidence>
<dbReference type="InterPro" id="IPR051924">
    <property type="entry name" value="GST_Kappa/NadH"/>
</dbReference>
<evidence type="ECO:0000256" key="1">
    <source>
        <dbReference type="ARBA" id="ARBA00006494"/>
    </source>
</evidence>
<reference evidence="8" key="1">
    <citation type="submission" date="2023-11" db="EMBL/GenBank/DDBJ databases">
        <authorList>
            <person name="De Vega J J."/>
            <person name="De Vega J J."/>
        </authorList>
    </citation>
    <scope>NUCLEOTIDE SEQUENCE</scope>
</reference>
<accession>A0AAD2JWN6</accession>
<dbReference type="GO" id="GO:0005739">
    <property type="term" value="C:mitochondrion"/>
    <property type="evidence" value="ECO:0007669"/>
    <property type="project" value="TreeGrafter"/>
</dbReference>
<dbReference type="PANTHER" id="PTHR42943:SF13">
    <property type="entry name" value="GLUTATHIONE S-TRANSFERASE KAPPA-RELATED"/>
    <property type="match status" value="1"/>
</dbReference>
<dbReference type="Gene3D" id="3.40.30.10">
    <property type="entry name" value="Glutaredoxin"/>
    <property type="match status" value="1"/>
</dbReference>
<comment type="similarity">
    <text evidence="1">Belongs to the GST superfamily. Kappa family.</text>
</comment>
<dbReference type="Pfam" id="PF01323">
    <property type="entry name" value="DSBA"/>
    <property type="match status" value="1"/>
</dbReference>
<name>A0AAD2JWN6_9AGAR</name>
<keyword evidence="9" id="KW-1185">Reference proteome</keyword>
<evidence type="ECO:0000313" key="8">
    <source>
        <dbReference type="EMBL" id="CAK5266048.1"/>
    </source>
</evidence>
<dbReference type="FunFam" id="3.40.30.10:FF:000096">
    <property type="entry name" value="Glutathione S-transferase kappa"/>
    <property type="match status" value="1"/>
</dbReference>
<keyword evidence="3" id="KW-0808">Transferase</keyword>
<dbReference type="AlphaFoldDB" id="A0AAD2JWN6"/>
<feature type="domain" description="DSBA-like thioredoxin" evidence="7">
    <location>
        <begin position="31"/>
        <end position="224"/>
    </location>
</feature>
<dbReference type="PANTHER" id="PTHR42943">
    <property type="entry name" value="GLUTATHIONE S-TRANSFERASE KAPPA"/>
    <property type="match status" value="1"/>
</dbReference>
<evidence type="ECO:0000259" key="7">
    <source>
        <dbReference type="Pfam" id="PF01323"/>
    </source>
</evidence>
<dbReference type="Proteomes" id="UP001295794">
    <property type="component" value="Unassembled WGS sequence"/>
</dbReference>